<evidence type="ECO:0000256" key="1">
    <source>
        <dbReference type="SAM" id="MobiDB-lite"/>
    </source>
</evidence>
<comment type="caution">
    <text evidence="2">The sequence shown here is derived from an EMBL/GenBank/DDBJ whole genome shotgun (WGS) entry which is preliminary data.</text>
</comment>
<organism evidence="2 3">
    <name type="scientific">Sorghum bicolor</name>
    <name type="common">Sorghum</name>
    <name type="synonym">Sorghum vulgare</name>
    <dbReference type="NCBI Taxonomy" id="4558"/>
    <lineage>
        <taxon>Eukaryota</taxon>
        <taxon>Viridiplantae</taxon>
        <taxon>Streptophyta</taxon>
        <taxon>Embryophyta</taxon>
        <taxon>Tracheophyta</taxon>
        <taxon>Spermatophyta</taxon>
        <taxon>Magnoliopsida</taxon>
        <taxon>Liliopsida</taxon>
        <taxon>Poales</taxon>
        <taxon>Poaceae</taxon>
        <taxon>PACMAD clade</taxon>
        <taxon>Panicoideae</taxon>
        <taxon>Andropogonodae</taxon>
        <taxon>Andropogoneae</taxon>
        <taxon>Sorghinae</taxon>
        <taxon>Sorghum</taxon>
    </lineage>
</organism>
<sequence>MKEILPGGHPRGVIQPPRVLPNPLGGPTTAPIQMADMHWTRI</sequence>
<evidence type="ECO:0000313" key="3">
    <source>
        <dbReference type="Proteomes" id="UP000807115"/>
    </source>
</evidence>
<protein>
    <submittedName>
        <fullName evidence="2">Uncharacterized protein</fullName>
    </submittedName>
</protein>
<feature type="region of interest" description="Disordered" evidence="1">
    <location>
        <begin position="1"/>
        <end position="31"/>
    </location>
</feature>
<reference evidence="2" key="2">
    <citation type="submission" date="2020-10" db="EMBL/GenBank/DDBJ databases">
        <authorList>
            <person name="Cooper E.A."/>
            <person name="Brenton Z.W."/>
            <person name="Flinn B.S."/>
            <person name="Jenkins J."/>
            <person name="Shu S."/>
            <person name="Flowers D."/>
            <person name="Luo F."/>
            <person name="Wang Y."/>
            <person name="Xia P."/>
            <person name="Barry K."/>
            <person name="Daum C."/>
            <person name="Lipzen A."/>
            <person name="Yoshinaga Y."/>
            <person name="Schmutz J."/>
            <person name="Saski C."/>
            <person name="Vermerris W."/>
            <person name="Kresovich S."/>
        </authorList>
    </citation>
    <scope>NUCLEOTIDE SEQUENCE</scope>
</reference>
<dbReference type="EMBL" id="CM027680">
    <property type="protein sequence ID" value="KAG0551563.1"/>
    <property type="molecule type" value="Genomic_DNA"/>
</dbReference>
<dbReference type="Proteomes" id="UP000807115">
    <property type="component" value="Chromosome 1"/>
</dbReference>
<dbReference type="AlphaFoldDB" id="A0A921V1C3"/>
<evidence type="ECO:0000313" key="2">
    <source>
        <dbReference type="EMBL" id="KAG0551563.1"/>
    </source>
</evidence>
<proteinExistence type="predicted"/>
<name>A0A921V1C3_SORBI</name>
<accession>A0A921V1C3</accession>
<gene>
    <name evidence="2" type="ORF">BDA96_01G434300</name>
</gene>
<reference evidence="2" key="1">
    <citation type="journal article" date="2019" name="BMC Genomics">
        <title>A new reference genome for Sorghum bicolor reveals high levels of sequence similarity between sweet and grain genotypes: implications for the genetics of sugar metabolism.</title>
        <authorList>
            <person name="Cooper E.A."/>
            <person name="Brenton Z.W."/>
            <person name="Flinn B.S."/>
            <person name="Jenkins J."/>
            <person name="Shu S."/>
            <person name="Flowers D."/>
            <person name="Luo F."/>
            <person name="Wang Y."/>
            <person name="Xia P."/>
            <person name="Barry K."/>
            <person name="Daum C."/>
            <person name="Lipzen A."/>
            <person name="Yoshinaga Y."/>
            <person name="Schmutz J."/>
            <person name="Saski C."/>
            <person name="Vermerris W."/>
            <person name="Kresovich S."/>
        </authorList>
    </citation>
    <scope>NUCLEOTIDE SEQUENCE</scope>
</reference>